<evidence type="ECO:0000256" key="3">
    <source>
        <dbReference type="ARBA" id="ARBA00022692"/>
    </source>
</evidence>
<feature type="transmembrane region" description="Helical" evidence="8">
    <location>
        <begin position="111"/>
        <end position="131"/>
    </location>
</feature>
<dbReference type="EMBL" id="EAAA01002448">
    <property type="status" value="NOT_ANNOTATED_CDS"/>
    <property type="molecule type" value="Genomic_DNA"/>
</dbReference>
<dbReference type="Pfam" id="PF00001">
    <property type="entry name" value="7tm_1"/>
    <property type="match status" value="1"/>
</dbReference>
<dbReference type="GO" id="GO:0004930">
    <property type="term" value="F:G protein-coupled receptor activity"/>
    <property type="evidence" value="ECO:0000318"/>
    <property type="project" value="GO_Central"/>
</dbReference>
<evidence type="ECO:0000256" key="2">
    <source>
        <dbReference type="ARBA" id="ARBA00022475"/>
    </source>
</evidence>
<feature type="domain" description="G-protein coupled receptors family 1 profile" evidence="9">
    <location>
        <begin position="56"/>
        <end position="322"/>
    </location>
</feature>
<evidence type="ECO:0000256" key="8">
    <source>
        <dbReference type="SAM" id="Phobius"/>
    </source>
</evidence>
<dbReference type="Proteomes" id="UP000008144">
    <property type="component" value="Chromosome 7"/>
</dbReference>
<feature type="compositionally biased region" description="Basic residues" evidence="7">
    <location>
        <begin position="360"/>
        <end position="371"/>
    </location>
</feature>
<reference evidence="10" key="2">
    <citation type="journal article" date="2008" name="Genome Biol.">
        <title>Improved genome assembly and evidence-based global gene model set for the chordate Ciona intestinalis: new insight into intron and operon populations.</title>
        <authorList>
            <person name="Satou Y."/>
            <person name="Mineta K."/>
            <person name="Ogasawara M."/>
            <person name="Sasakura Y."/>
            <person name="Shoguchi E."/>
            <person name="Ueno K."/>
            <person name="Yamada L."/>
            <person name="Matsumoto J."/>
            <person name="Wasserscheid J."/>
            <person name="Dewar K."/>
            <person name="Wiley G.B."/>
            <person name="Macmil S.L."/>
            <person name="Roe B.A."/>
            <person name="Zeller R.W."/>
            <person name="Hastings K.E."/>
            <person name="Lemaire P."/>
            <person name="Lindquist E."/>
            <person name="Endo T."/>
            <person name="Hotta K."/>
            <person name="Inaba K."/>
        </authorList>
    </citation>
    <scope>NUCLEOTIDE SEQUENCE [LARGE SCALE GENOMIC DNA]</scope>
    <source>
        <strain evidence="10">wild type</strain>
    </source>
</reference>
<dbReference type="PRINTS" id="PR00237">
    <property type="entry name" value="GPCRRHODOPSN"/>
</dbReference>
<dbReference type="HOGENOM" id="CLU_720688_0_0_1"/>
<dbReference type="STRING" id="7719.ENSCINP00000014702"/>
<feature type="transmembrane region" description="Helical" evidence="8">
    <location>
        <begin position="151"/>
        <end position="170"/>
    </location>
</feature>
<reference evidence="10" key="3">
    <citation type="submission" date="2025-08" db="UniProtKB">
        <authorList>
            <consortium name="Ensembl"/>
        </authorList>
    </citation>
    <scope>IDENTIFICATION</scope>
</reference>
<evidence type="ECO:0000256" key="6">
    <source>
        <dbReference type="RuleBase" id="RU000688"/>
    </source>
</evidence>
<dbReference type="GO" id="GO:0005886">
    <property type="term" value="C:plasma membrane"/>
    <property type="evidence" value="ECO:0000318"/>
    <property type="project" value="GO_Central"/>
</dbReference>
<keyword evidence="11" id="KW-1185">Reference proteome</keyword>
<dbReference type="SUPFAM" id="SSF81321">
    <property type="entry name" value="Family A G protein-coupled receptor-like"/>
    <property type="match status" value="1"/>
</dbReference>
<dbReference type="Gene3D" id="1.20.1070.10">
    <property type="entry name" value="Rhodopsin 7-helix transmembrane proteins"/>
    <property type="match status" value="1"/>
</dbReference>
<dbReference type="PROSITE" id="PS50262">
    <property type="entry name" value="G_PROTEIN_RECEP_F1_2"/>
    <property type="match status" value="1"/>
</dbReference>
<dbReference type="GO" id="GO:0071880">
    <property type="term" value="P:adenylate cyclase-activating adrenergic receptor signaling pathway"/>
    <property type="evidence" value="ECO:0000318"/>
    <property type="project" value="GO_Central"/>
</dbReference>
<keyword evidence="5 8" id="KW-0472">Membrane</keyword>
<organism evidence="10 11">
    <name type="scientific">Ciona intestinalis</name>
    <name type="common">Transparent sea squirt</name>
    <name type="synonym">Ascidia intestinalis</name>
    <dbReference type="NCBI Taxonomy" id="7719"/>
    <lineage>
        <taxon>Eukaryota</taxon>
        <taxon>Metazoa</taxon>
        <taxon>Chordata</taxon>
        <taxon>Tunicata</taxon>
        <taxon>Ascidiacea</taxon>
        <taxon>Phlebobranchia</taxon>
        <taxon>Cionidae</taxon>
        <taxon>Ciona</taxon>
    </lineage>
</organism>
<comment type="similarity">
    <text evidence="6">Belongs to the G-protein coupled receptor 1 family.</text>
</comment>
<feature type="compositionally biased region" description="Low complexity" evidence="7">
    <location>
        <begin position="372"/>
        <end position="384"/>
    </location>
</feature>
<keyword evidence="6" id="KW-0675">Receptor</keyword>
<dbReference type="AlphaFoldDB" id="F6ZB81"/>
<dbReference type="InterPro" id="IPR017452">
    <property type="entry name" value="GPCR_Rhodpsn_7TM"/>
</dbReference>
<feature type="transmembrane region" description="Helical" evidence="8">
    <location>
        <begin position="76"/>
        <end position="99"/>
    </location>
</feature>
<accession>F6ZB81</accession>
<dbReference type="GO" id="GO:0043410">
    <property type="term" value="P:positive regulation of MAPK cascade"/>
    <property type="evidence" value="ECO:0000318"/>
    <property type="project" value="GO_Central"/>
</dbReference>
<feature type="transmembrane region" description="Helical" evidence="8">
    <location>
        <begin position="41"/>
        <end position="64"/>
    </location>
</feature>
<dbReference type="InterPro" id="IPR000276">
    <property type="entry name" value="GPCR_Rhodpsn"/>
</dbReference>
<reference evidence="11" key="1">
    <citation type="journal article" date="2002" name="Science">
        <title>The draft genome of Ciona intestinalis: insights into chordate and vertebrate origins.</title>
        <authorList>
            <person name="Dehal P."/>
            <person name="Satou Y."/>
            <person name="Campbell R.K."/>
            <person name="Chapman J."/>
            <person name="Degnan B."/>
            <person name="De Tomaso A."/>
            <person name="Davidson B."/>
            <person name="Di Gregorio A."/>
            <person name="Gelpke M."/>
            <person name="Goodstein D.M."/>
            <person name="Harafuji N."/>
            <person name="Hastings K.E."/>
            <person name="Ho I."/>
            <person name="Hotta K."/>
            <person name="Huang W."/>
            <person name="Kawashima T."/>
            <person name="Lemaire P."/>
            <person name="Martinez D."/>
            <person name="Meinertzhagen I.A."/>
            <person name="Necula S."/>
            <person name="Nonaka M."/>
            <person name="Putnam N."/>
            <person name="Rash S."/>
            <person name="Saiga H."/>
            <person name="Satake M."/>
            <person name="Terry A."/>
            <person name="Yamada L."/>
            <person name="Wang H.G."/>
            <person name="Awazu S."/>
            <person name="Azumi K."/>
            <person name="Boore J."/>
            <person name="Branno M."/>
            <person name="Chin-Bow S."/>
            <person name="DeSantis R."/>
            <person name="Doyle S."/>
            <person name="Francino P."/>
            <person name="Keys D.N."/>
            <person name="Haga S."/>
            <person name="Hayashi H."/>
            <person name="Hino K."/>
            <person name="Imai K.S."/>
            <person name="Inaba K."/>
            <person name="Kano S."/>
            <person name="Kobayashi K."/>
            <person name="Kobayashi M."/>
            <person name="Lee B.I."/>
            <person name="Makabe K.W."/>
            <person name="Manohar C."/>
            <person name="Matassi G."/>
            <person name="Medina M."/>
            <person name="Mochizuki Y."/>
            <person name="Mount S."/>
            <person name="Morishita T."/>
            <person name="Miura S."/>
            <person name="Nakayama A."/>
            <person name="Nishizaka S."/>
            <person name="Nomoto H."/>
            <person name="Ohta F."/>
            <person name="Oishi K."/>
            <person name="Rigoutsos I."/>
            <person name="Sano M."/>
            <person name="Sasaki A."/>
            <person name="Sasakura Y."/>
            <person name="Shoguchi E."/>
            <person name="Shin-i T."/>
            <person name="Spagnuolo A."/>
            <person name="Stainier D."/>
            <person name="Suzuki M.M."/>
            <person name="Tassy O."/>
            <person name="Takatori N."/>
            <person name="Tokuoka M."/>
            <person name="Yagi K."/>
            <person name="Yoshizaki F."/>
            <person name="Wada S."/>
            <person name="Zhang C."/>
            <person name="Hyatt P.D."/>
            <person name="Larimer F."/>
            <person name="Detter C."/>
            <person name="Doggett N."/>
            <person name="Glavina T."/>
            <person name="Hawkins T."/>
            <person name="Richardson P."/>
            <person name="Lucas S."/>
            <person name="Kohara Y."/>
            <person name="Levine M."/>
            <person name="Satoh N."/>
            <person name="Rokhsar D.S."/>
        </authorList>
    </citation>
    <scope>NUCLEOTIDE SEQUENCE [LARGE SCALE GENOMIC DNA]</scope>
</reference>
<name>F6ZB81_CIOIN</name>
<gene>
    <name evidence="10" type="primary">LOC494372</name>
</gene>
<dbReference type="InParanoid" id="F6ZB81"/>
<evidence type="ECO:0000256" key="1">
    <source>
        <dbReference type="ARBA" id="ARBA00004651"/>
    </source>
</evidence>
<proteinExistence type="inferred from homology"/>
<feature type="transmembrane region" description="Helical" evidence="8">
    <location>
        <begin position="306"/>
        <end position="324"/>
    </location>
</feature>
<evidence type="ECO:0000313" key="11">
    <source>
        <dbReference type="Proteomes" id="UP000008144"/>
    </source>
</evidence>
<dbReference type="PANTHER" id="PTHR22750">
    <property type="entry name" value="G-PROTEIN COUPLED RECEPTOR"/>
    <property type="match status" value="1"/>
</dbReference>
<evidence type="ECO:0000256" key="7">
    <source>
        <dbReference type="SAM" id="MobiDB-lite"/>
    </source>
</evidence>
<evidence type="ECO:0000259" key="9">
    <source>
        <dbReference type="PROSITE" id="PS50262"/>
    </source>
</evidence>
<dbReference type="GeneTree" id="ENSGT00940000167322"/>
<reference evidence="10" key="4">
    <citation type="submission" date="2025-09" db="UniProtKB">
        <authorList>
            <consortium name="Ensembl"/>
        </authorList>
    </citation>
    <scope>IDENTIFICATION</scope>
</reference>
<feature type="transmembrane region" description="Helical" evidence="8">
    <location>
        <begin position="269"/>
        <end position="294"/>
    </location>
</feature>
<comment type="subcellular location">
    <subcellularLocation>
        <location evidence="1">Cell membrane</location>
        <topology evidence="1">Multi-pass membrane protein</topology>
    </subcellularLocation>
</comment>
<dbReference type="CDD" id="cd14972">
    <property type="entry name" value="7tmA_EDG-like"/>
    <property type="match status" value="1"/>
</dbReference>
<sequence length="384" mass="42743">LETRSEWNEYTVNIIHITMNFNETNANLEFCNNTTPRSLSIAEAVACVISVFTVVENMIILLAIIKGPVSLRKPPYWFIASLASADLLSGIEVILAIFLPVGSSPLSRVALKGMAVVTFIASINSLLLVSFDRYLRIAEHAKYNRILSRKVIILLIAISWAVSFIMFLIVPLVGWSCQANYCCRNNGLCICKEAESICGQCSQSFEPFTKSYIVTGVVYFLLAVVIMTGFYSALFRIVKKKTFERHKHSNHVSADPKFKKRELDLAKTLAITLGIFAFCWLPVVALFIADIVITKPVKLLQKAFDYALVPTVINSLLNPIIYSIRLPKMRETAKRVVMCGLFSGSISGSHWASTTSLNRSVRRKTHSKPKTSSRGSKSSDLLSN</sequence>
<feature type="transmembrane region" description="Helical" evidence="8">
    <location>
        <begin position="212"/>
        <end position="238"/>
    </location>
</feature>
<dbReference type="Ensembl" id="ENSCINT00000014702.3">
    <property type="protein sequence ID" value="ENSCINP00000014702.3"/>
    <property type="gene ID" value="ENSCING00000007164.3"/>
</dbReference>
<keyword evidence="6" id="KW-0297">G-protein coupled receptor</keyword>
<keyword evidence="3 6" id="KW-0812">Transmembrane</keyword>
<dbReference type="PROSITE" id="PS00237">
    <property type="entry name" value="G_PROTEIN_RECEP_F1_1"/>
    <property type="match status" value="1"/>
</dbReference>
<evidence type="ECO:0000313" key="10">
    <source>
        <dbReference type="Ensembl" id="ENSCINP00000014702.3"/>
    </source>
</evidence>
<evidence type="ECO:0000256" key="5">
    <source>
        <dbReference type="ARBA" id="ARBA00023136"/>
    </source>
</evidence>
<evidence type="ECO:0000256" key="4">
    <source>
        <dbReference type="ARBA" id="ARBA00022989"/>
    </source>
</evidence>
<protein>
    <submittedName>
        <fullName evidence="10">Sphingosine 1-phosphate receptor 3</fullName>
    </submittedName>
</protein>
<feature type="region of interest" description="Disordered" evidence="7">
    <location>
        <begin position="357"/>
        <end position="384"/>
    </location>
</feature>
<keyword evidence="2" id="KW-1003">Cell membrane</keyword>
<dbReference type="FunCoup" id="F6ZB81">
    <property type="interactions" value="1"/>
</dbReference>
<keyword evidence="4 8" id="KW-1133">Transmembrane helix</keyword>
<dbReference type="OMA" id="CIFITLA"/>
<keyword evidence="6" id="KW-0807">Transducer</keyword>